<evidence type="ECO:0000256" key="6">
    <source>
        <dbReference type="ARBA" id="ARBA00022692"/>
    </source>
</evidence>
<keyword evidence="5" id="KW-0808">Transferase</keyword>
<dbReference type="Gene3D" id="6.10.140.2220">
    <property type="match status" value="1"/>
</dbReference>
<evidence type="ECO:0000256" key="9">
    <source>
        <dbReference type="ARBA" id="ARBA00022777"/>
    </source>
</evidence>
<keyword evidence="3" id="KW-0150">Chloroplast</keyword>
<dbReference type="AlphaFoldDB" id="A0A835TL55"/>
<proteinExistence type="inferred from homology"/>
<dbReference type="PANTHER" id="PTHR32523:SF8">
    <property type="entry name" value="DOLICHOL KINASE"/>
    <property type="match status" value="1"/>
</dbReference>
<dbReference type="OrthoDB" id="551166at2759"/>
<keyword evidence="12" id="KW-1133">Transmembrane helix</keyword>
<comment type="subcellular location">
    <subcellularLocation>
        <location evidence="1">Plastid</location>
        <location evidence="1">Chloroplast membrane</location>
        <topology evidence="1">Multi-pass membrane protein</topology>
    </subcellularLocation>
</comment>
<evidence type="ECO:0000313" key="21">
    <source>
        <dbReference type="Proteomes" id="UP000650467"/>
    </source>
</evidence>
<dbReference type="GO" id="GO:0008270">
    <property type="term" value="F:zinc ion binding"/>
    <property type="evidence" value="ECO:0007669"/>
    <property type="project" value="UniProtKB-KW"/>
</dbReference>
<evidence type="ECO:0000256" key="10">
    <source>
        <dbReference type="ARBA" id="ARBA00022833"/>
    </source>
</evidence>
<evidence type="ECO:0000256" key="7">
    <source>
        <dbReference type="ARBA" id="ARBA00022723"/>
    </source>
</evidence>
<dbReference type="InterPro" id="IPR002893">
    <property type="entry name" value="Znf_MYND"/>
</dbReference>
<dbReference type="PROSITE" id="PS01360">
    <property type="entry name" value="ZF_MYND_1"/>
    <property type="match status" value="1"/>
</dbReference>
<evidence type="ECO:0000256" key="12">
    <source>
        <dbReference type="ARBA" id="ARBA00022989"/>
    </source>
</evidence>
<protein>
    <recommendedName>
        <fullName evidence="15">phytol kinase</fullName>
        <ecNumber evidence="15">2.7.1.182</ecNumber>
    </recommendedName>
</protein>
<evidence type="ECO:0000256" key="4">
    <source>
        <dbReference type="ARBA" id="ARBA00022640"/>
    </source>
</evidence>
<comment type="catalytic activity">
    <reaction evidence="16">
        <text>phytol + CTP = phytyl phosphate + CDP + H(+)</text>
        <dbReference type="Rhea" id="RHEA:38055"/>
        <dbReference type="ChEBI" id="CHEBI:15378"/>
        <dbReference type="ChEBI" id="CHEBI:17327"/>
        <dbReference type="ChEBI" id="CHEBI:37563"/>
        <dbReference type="ChEBI" id="CHEBI:58069"/>
        <dbReference type="ChEBI" id="CHEBI:75483"/>
        <dbReference type="EC" id="2.7.1.182"/>
    </reaction>
</comment>
<evidence type="ECO:0000313" key="20">
    <source>
        <dbReference type="EMBL" id="KAG2440865.1"/>
    </source>
</evidence>
<accession>A0A835TL55</accession>
<dbReference type="PROSITE" id="PS50865">
    <property type="entry name" value="ZF_MYND_2"/>
    <property type="match status" value="1"/>
</dbReference>
<gene>
    <name evidence="20" type="ORF">HXX76_003719</name>
</gene>
<reference evidence="20" key="1">
    <citation type="journal article" date="2020" name="bioRxiv">
        <title>Comparative genomics of Chlamydomonas.</title>
        <authorList>
            <person name="Craig R.J."/>
            <person name="Hasan A.R."/>
            <person name="Ness R.W."/>
            <person name="Keightley P.D."/>
        </authorList>
    </citation>
    <scope>NUCLEOTIDE SEQUENCE</scope>
    <source>
        <strain evidence="20">SAG 7.73</strain>
    </source>
</reference>
<evidence type="ECO:0000256" key="11">
    <source>
        <dbReference type="ARBA" id="ARBA00022946"/>
    </source>
</evidence>
<keyword evidence="4" id="KW-0934">Plastid</keyword>
<keyword evidence="8 17" id="KW-0863">Zinc-finger</keyword>
<dbReference type="GO" id="GO:0016020">
    <property type="term" value="C:membrane"/>
    <property type="evidence" value="ECO:0007669"/>
    <property type="project" value="UniProtKB-SubCell"/>
</dbReference>
<dbReference type="Pfam" id="PF01753">
    <property type="entry name" value="zf-MYND"/>
    <property type="match status" value="1"/>
</dbReference>
<evidence type="ECO:0000256" key="3">
    <source>
        <dbReference type="ARBA" id="ARBA00022528"/>
    </source>
</evidence>
<dbReference type="GO" id="GO:0010276">
    <property type="term" value="F:phytol kinase activity"/>
    <property type="evidence" value="ECO:0007669"/>
    <property type="project" value="UniProtKB-EC"/>
</dbReference>
<evidence type="ECO:0000256" key="17">
    <source>
        <dbReference type="PROSITE-ProRule" id="PRU00134"/>
    </source>
</evidence>
<feature type="domain" description="MYND-type" evidence="19">
    <location>
        <begin position="1040"/>
        <end position="1087"/>
    </location>
</feature>
<evidence type="ECO:0000256" key="15">
    <source>
        <dbReference type="ARBA" id="ARBA00039024"/>
    </source>
</evidence>
<comment type="similarity">
    <text evidence="2">Belongs to the polyprenol kinase family.</text>
</comment>
<dbReference type="InterPro" id="IPR039606">
    <property type="entry name" value="Phytol/farnesol_kinase"/>
</dbReference>
<keyword evidence="9" id="KW-0418">Kinase</keyword>
<feature type="region of interest" description="Disordered" evidence="18">
    <location>
        <begin position="19"/>
        <end position="41"/>
    </location>
</feature>
<keyword evidence="7" id="KW-0479">Metal-binding</keyword>
<comment type="caution">
    <text evidence="20">The sequence shown here is derived from an EMBL/GenBank/DDBJ whole genome shotgun (WGS) entry which is preliminary data.</text>
</comment>
<keyword evidence="13" id="KW-0472">Membrane</keyword>
<evidence type="ECO:0000256" key="13">
    <source>
        <dbReference type="ARBA" id="ARBA00023136"/>
    </source>
</evidence>
<evidence type="ECO:0000256" key="14">
    <source>
        <dbReference type="ARBA" id="ARBA00024015"/>
    </source>
</evidence>
<comment type="pathway">
    <text evidence="14">Cofactor biosynthesis; tocopherol biosynthesis.</text>
</comment>
<keyword evidence="21" id="KW-1185">Reference proteome</keyword>
<keyword evidence="11" id="KW-0809">Transit peptide</keyword>
<evidence type="ECO:0000256" key="1">
    <source>
        <dbReference type="ARBA" id="ARBA00004508"/>
    </source>
</evidence>
<evidence type="ECO:0000256" key="8">
    <source>
        <dbReference type="ARBA" id="ARBA00022771"/>
    </source>
</evidence>
<organism evidence="20 21">
    <name type="scientific">Chlamydomonas incerta</name>
    <dbReference type="NCBI Taxonomy" id="51695"/>
    <lineage>
        <taxon>Eukaryota</taxon>
        <taxon>Viridiplantae</taxon>
        <taxon>Chlorophyta</taxon>
        <taxon>core chlorophytes</taxon>
        <taxon>Chlorophyceae</taxon>
        <taxon>CS clade</taxon>
        <taxon>Chlamydomonadales</taxon>
        <taxon>Chlamydomonadaceae</taxon>
        <taxon>Chlamydomonas</taxon>
    </lineage>
</organism>
<evidence type="ECO:0000256" key="16">
    <source>
        <dbReference type="ARBA" id="ARBA00048889"/>
    </source>
</evidence>
<evidence type="ECO:0000256" key="18">
    <source>
        <dbReference type="SAM" id="MobiDB-lite"/>
    </source>
</evidence>
<dbReference type="EMBL" id="JAEHOC010000006">
    <property type="protein sequence ID" value="KAG2440865.1"/>
    <property type="molecule type" value="Genomic_DNA"/>
</dbReference>
<evidence type="ECO:0000259" key="19">
    <source>
        <dbReference type="PROSITE" id="PS50865"/>
    </source>
</evidence>
<dbReference type="EC" id="2.7.1.182" evidence="15"/>
<dbReference type="SUPFAM" id="SSF144232">
    <property type="entry name" value="HIT/MYND zinc finger-like"/>
    <property type="match status" value="1"/>
</dbReference>
<evidence type="ECO:0000256" key="2">
    <source>
        <dbReference type="ARBA" id="ARBA00010794"/>
    </source>
</evidence>
<evidence type="ECO:0000256" key="5">
    <source>
        <dbReference type="ARBA" id="ARBA00022679"/>
    </source>
</evidence>
<name>A0A835TL55_CHLIN</name>
<keyword evidence="10" id="KW-0862">Zinc</keyword>
<dbReference type="GO" id="GO:0009507">
    <property type="term" value="C:chloroplast"/>
    <property type="evidence" value="ECO:0007669"/>
    <property type="project" value="UniProtKB-SubCell"/>
</dbReference>
<keyword evidence="6" id="KW-0812">Transmembrane</keyword>
<sequence length="1092" mass="111522">MGSLQCLAAALAAARRQLQQAPQPGVQPGEQQSATEPSAGAVAATNARQALSLATQLAAALVRTQGHLPPAGLALLWRALLDSRILEHACALRLVLAQPDGGGVFSNAERDLKGLVEQAGRFAERGGEGGGELGDELGDDWVVRGHWRMQVGRDAVLGSGAVRGSGGEPTAGQAVASAAAALRPRLLAALAHPAVQVFVGMQLVAATSHAARGHAADAGGRGMVAGGGAVASASGGAGPSSSAGAAAAAAANTRGVPAALLRTCHVSALFIMRGPTQAGLMDLAALLELGCSGLAPLLPRAGRARQQPQQQQQAVGADAAMWQQPAAGLRAVRHSAVRHSAVQVYELVMPLAAQRLQVEHQLNLRHRAAPENANRWLRFDVSDAAPRSLSLLLRCVWAMPPAAGSRRLLPLWEHAVAVAAAALRAEGLLSAVVPWLGGLLRLTHLRTDDAASSEAPAGPAAGTRQAAAAAAAAATAASAASSSASPSSAAAAAAPPLQRRLQPLPPPAAAAAAAATAAAATAAAAGPPYTLSCALRAGWVPLLEAAVRGALRGAMSGPGGHNVLAVEQACCLLDVGLRRTGAFPALLAHGDLRAVAALIVTLGKATDRVSCVEPQVFDHERRAPPGAAMATKPYRGDPRAVWRLQLVALLEQLLPVECGWGAVEPAAAGAAGGAAAAAAAVERPGVLPMNQSLSCRAGDSDENEYGITPVDPDPTHPTFSLAADCGAGPDLQQLRALGGAPLGATLAAERQQQQRLTVLAAAEWLPRLLVSHHGGGLTIAVSCSAWLPHRAHAVVLRWLMLLARQCLHWRRQAVKVVTVRQGRVLVAGPAEQRVYDTLVSWEQLLASARPYAQVCEVLLLTVGARKSPGGLGAAAPSRAAPAYASEQTWGPPARAMAAELLPMALDLLEVLCAVNVDETLLQLVAMFPPDAAGGGRSSGSGGKGGKAGAKAAAPFRSDVVALLREQGRSGLLEALVAEGRRQQAASAAEGGIDSGAWDVHEHAALEAQLSAAALAQPAGWQALVAPGHLWRAADEKLPRCDFAGCKQLLGDSEREVRLKRCGRCGAAAYCCAECQRADWAAGHKQACRGARG</sequence>
<dbReference type="Proteomes" id="UP000650467">
    <property type="component" value="Unassembled WGS sequence"/>
</dbReference>
<dbReference type="PANTHER" id="PTHR32523">
    <property type="entry name" value="PHYTOL KINASE 1, CHLOROPLASTIC"/>
    <property type="match status" value="1"/>
</dbReference>